<dbReference type="EMBL" id="BAAAUW010000050">
    <property type="protein sequence ID" value="GAA3279233.1"/>
    <property type="molecule type" value="Genomic_DNA"/>
</dbReference>
<evidence type="ECO:0000313" key="2">
    <source>
        <dbReference type="EMBL" id="GAA3279233.1"/>
    </source>
</evidence>
<keyword evidence="3" id="KW-1185">Reference proteome</keyword>
<evidence type="ECO:0000256" key="1">
    <source>
        <dbReference type="SAM" id="MobiDB-lite"/>
    </source>
</evidence>
<sequence>MFLRAPTQVRVPPTATPKATVFPQPSVERRPPSQISTGPPAVQLSPAHRHACAIPAESRGDH</sequence>
<proteinExistence type="predicted"/>
<accession>A0ABP6RB45</accession>
<name>A0ABP6RB45_9ACTN</name>
<organism evidence="2 3">
    <name type="scientific">Streptomyces labedae</name>
    <dbReference type="NCBI Taxonomy" id="285569"/>
    <lineage>
        <taxon>Bacteria</taxon>
        <taxon>Bacillati</taxon>
        <taxon>Actinomycetota</taxon>
        <taxon>Actinomycetes</taxon>
        <taxon>Kitasatosporales</taxon>
        <taxon>Streptomycetaceae</taxon>
        <taxon>Streptomyces</taxon>
    </lineage>
</organism>
<dbReference type="Proteomes" id="UP001500728">
    <property type="component" value="Unassembled WGS sequence"/>
</dbReference>
<protein>
    <submittedName>
        <fullName evidence="2">Uncharacterized protein</fullName>
    </submittedName>
</protein>
<feature type="region of interest" description="Disordered" evidence="1">
    <location>
        <begin position="1"/>
        <end position="49"/>
    </location>
</feature>
<evidence type="ECO:0000313" key="3">
    <source>
        <dbReference type="Proteomes" id="UP001500728"/>
    </source>
</evidence>
<comment type="caution">
    <text evidence="2">The sequence shown here is derived from an EMBL/GenBank/DDBJ whole genome shotgun (WGS) entry which is preliminary data.</text>
</comment>
<gene>
    <name evidence="2" type="ORF">GCM10010469_63820</name>
</gene>
<reference evidence="3" key="1">
    <citation type="journal article" date="2019" name="Int. J. Syst. Evol. Microbiol.">
        <title>The Global Catalogue of Microorganisms (GCM) 10K type strain sequencing project: providing services to taxonomists for standard genome sequencing and annotation.</title>
        <authorList>
            <consortium name="The Broad Institute Genomics Platform"/>
            <consortium name="The Broad Institute Genome Sequencing Center for Infectious Disease"/>
            <person name="Wu L."/>
            <person name="Ma J."/>
        </authorList>
    </citation>
    <scope>NUCLEOTIDE SEQUENCE [LARGE SCALE GENOMIC DNA]</scope>
    <source>
        <strain evidence="3">JCM 9381</strain>
    </source>
</reference>